<sequence length="91" mass="10586">MSKTKKEQIFDAAASTILKKRLSQLTLQQVAEHANMTKAGLLYHFSSKEELIQQMNEHAILCFRQQLETYQETYKHEKSALCTRIYIGHIT</sequence>
<dbReference type="SUPFAM" id="SSF46689">
    <property type="entry name" value="Homeodomain-like"/>
    <property type="match status" value="1"/>
</dbReference>
<dbReference type="PRINTS" id="PR00455">
    <property type="entry name" value="HTHTETR"/>
</dbReference>
<evidence type="ECO:0000313" key="4">
    <source>
        <dbReference type="EMBL" id="BBP89583.1"/>
    </source>
</evidence>
<dbReference type="Gene3D" id="1.10.357.10">
    <property type="entry name" value="Tetracycline Repressor, domain 2"/>
    <property type="match status" value="1"/>
</dbReference>
<organism evidence="4 5">
    <name type="scientific">Bacillus safensis</name>
    <dbReference type="NCBI Taxonomy" id="561879"/>
    <lineage>
        <taxon>Bacteria</taxon>
        <taxon>Bacillati</taxon>
        <taxon>Bacillota</taxon>
        <taxon>Bacilli</taxon>
        <taxon>Bacillales</taxon>
        <taxon>Bacillaceae</taxon>
        <taxon>Bacillus</taxon>
    </lineage>
</organism>
<dbReference type="AlphaFoldDB" id="A0A5S9M8X6"/>
<dbReference type="PROSITE" id="PS50977">
    <property type="entry name" value="HTH_TETR_2"/>
    <property type="match status" value="1"/>
</dbReference>
<accession>A0A5S9M8X6</accession>
<evidence type="ECO:0000259" key="3">
    <source>
        <dbReference type="PROSITE" id="PS50977"/>
    </source>
</evidence>
<dbReference type="EMBL" id="AP021906">
    <property type="protein sequence ID" value="BBP89583.1"/>
    <property type="molecule type" value="Genomic_DNA"/>
</dbReference>
<proteinExistence type="predicted"/>
<evidence type="ECO:0000313" key="5">
    <source>
        <dbReference type="Proteomes" id="UP000464658"/>
    </source>
</evidence>
<dbReference type="Pfam" id="PF00440">
    <property type="entry name" value="TetR_N"/>
    <property type="match status" value="1"/>
</dbReference>
<evidence type="ECO:0000256" key="2">
    <source>
        <dbReference type="PROSITE-ProRule" id="PRU00335"/>
    </source>
</evidence>
<feature type="domain" description="HTH tetR-type" evidence="3">
    <location>
        <begin position="3"/>
        <end position="63"/>
    </location>
</feature>
<dbReference type="Proteomes" id="UP000464658">
    <property type="component" value="Chromosome"/>
</dbReference>
<evidence type="ECO:0000256" key="1">
    <source>
        <dbReference type="ARBA" id="ARBA00023125"/>
    </source>
</evidence>
<dbReference type="InterPro" id="IPR009057">
    <property type="entry name" value="Homeodomain-like_sf"/>
</dbReference>
<name>A0A5S9M8X6_BACIA</name>
<dbReference type="InterPro" id="IPR001647">
    <property type="entry name" value="HTH_TetR"/>
</dbReference>
<gene>
    <name evidence="4" type="ORF">BsIDN1_32010</name>
</gene>
<dbReference type="GO" id="GO:0003677">
    <property type="term" value="F:DNA binding"/>
    <property type="evidence" value="ECO:0007669"/>
    <property type="project" value="UniProtKB-UniRule"/>
</dbReference>
<reference evidence="4 5" key="1">
    <citation type="submission" date="2019-12" db="EMBL/GenBank/DDBJ databases">
        <title>Full genome sequence of a Bacillus safensis strain isolated from commercially available natto in Indonesia.</title>
        <authorList>
            <person name="Yoshida M."/>
            <person name="Uomi M."/>
            <person name="Waturangi D."/>
            <person name="Ekaputri J.J."/>
            <person name="Setiamarga D.H.E."/>
        </authorList>
    </citation>
    <scope>NUCLEOTIDE SEQUENCE [LARGE SCALE GENOMIC DNA]</scope>
    <source>
        <strain evidence="4 5">IDN1</strain>
    </source>
</reference>
<keyword evidence="1 2" id="KW-0238">DNA-binding</keyword>
<protein>
    <recommendedName>
        <fullName evidence="3">HTH tetR-type domain-containing protein</fullName>
    </recommendedName>
</protein>
<feature type="DNA-binding region" description="H-T-H motif" evidence="2">
    <location>
        <begin position="26"/>
        <end position="45"/>
    </location>
</feature>